<feature type="compositionally biased region" description="Basic and acidic residues" evidence="1">
    <location>
        <begin position="392"/>
        <end position="406"/>
    </location>
</feature>
<feature type="region of interest" description="Disordered" evidence="1">
    <location>
        <begin position="92"/>
        <end position="118"/>
    </location>
</feature>
<evidence type="ECO:0000256" key="1">
    <source>
        <dbReference type="SAM" id="MobiDB-lite"/>
    </source>
</evidence>
<feature type="compositionally biased region" description="Polar residues" evidence="1">
    <location>
        <begin position="92"/>
        <end position="113"/>
    </location>
</feature>
<keyword evidence="3" id="KW-1185">Reference proteome</keyword>
<feature type="region of interest" description="Disordered" evidence="1">
    <location>
        <begin position="368"/>
        <end position="408"/>
    </location>
</feature>
<organism evidence="2 3">
    <name type="scientific">Hypsibius exemplaris</name>
    <name type="common">Freshwater tardigrade</name>
    <dbReference type="NCBI Taxonomy" id="2072580"/>
    <lineage>
        <taxon>Eukaryota</taxon>
        <taxon>Metazoa</taxon>
        <taxon>Ecdysozoa</taxon>
        <taxon>Tardigrada</taxon>
        <taxon>Eutardigrada</taxon>
        <taxon>Parachela</taxon>
        <taxon>Hypsibioidea</taxon>
        <taxon>Hypsibiidae</taxon>
        <taxon>Hypsibius</taxon>
    </lineage>
</organism>
<proteinExistence type="predicted"/>
<gene>
    <name evidence="2" type="ORF">BV898_06913</name>
</gene>
<dbReference type="AlphaFoldDB" id="A0A1W0WV57"/>
<feature type="compositionally biased region" description="Basic and acidic residues" evidence="1">
    <location>
        <begin position="447"/>
        <end position="457"/>
    </location>
</feature>
<comment type="caution">
    <text evidence="2">The sequence shown here is derived from an EMBL/GenBank/DDBJ whole genome shotgun (WGS) entry which is preliminary data.</text>
</comment>
<feature type="region of interest" description="Disordered" evidence="1">
    <location>
        <begin position="447"/>
        <end position="468"/>
    </location>
</feature>
<dbReference type="EMBL" id="MTYJ01000043">
    <property type="protein sequence ID" value="OQV19060.1"/>
    <property type="molecule type" value="Genomic_DNA"/>
</dbReference>
<evidence type="ECO:0000313" key="3">
    <source>
        <dbReference type="Proteomes" id="UP000192578"/>
    </source>
</evidence>
<feature type="compositionally biased region" description="Acidic residues" evidence="1">
    <location>
        <begin position="368"/>
        <end position="387"/>
    </location>
</feature>
<reference evidence="3" key="1">
    <citation type="submission" date="2017-01" db="EMBL/GenBank/DDBJ databases">
        <title>Comparative genomics of anhydrobiosis in the tardigrade Hypsibius dujardini.</title>
        <authorList>
            <person name="Yoshida Y."/>
            <person name="Koutsovoulos G."/>
            <person name="Laetsch D."/>
            <person name="Stevens L."/>
            <person name="Kumar S."/>
            <person name="Horikawa D."/>
            <person name="Ishino K."/>
            <person name="Komine S."/>
            <person name="Tomita M."/>
            <person name="Blaxter M."/>
            <person name="Arakawa K."/>
        </authorList>
    </citation>
    <scope>NUCLEOTIDE SEQUENCE [LARGE SCALE GENOMIC DNA]</scope>
    <source>
        <strain evidence="3">Z151</strain>
    </source>
</reference>
<accession>A0A1W0WV57</accession>
<dbReference type="InterPro" id="IPR021897">
    <property type="entry name" value="FAP206"/>
</dbReference>
<dbReference type="OrthoDB" id="439792at2759"/>
<dbReference type="Pfam" id="PF12018">
    <property type="entry name" value="FAP206"/>
    <property type="match status" value="1"/>
</dbReference>
<protein>
    <submittedName>
        <fullName evidence="2">Uncharacterized protein</fullName>
    </submittedName>
</protein>
<evidence type="ECO:0000313" key="2">
    <source>
        <dbReference type="EMBL" id="OQV19060.1"/>
    </source>
</evidence>
<dbReference type="Proteomes" id="UP000192578">
    <property type="component" value="Unassembled WGS sequence"/>
</dbReference>
<name>A0A1W0WV57_HYPEX</name>
<sequence length="468" mass="52321">MLQIAYFFKIFDLRPIEEQVRSEQKEAFLVAEKKVATAKAIETVKSQLEENIQKARVAMEVPAQELRNFKWNSPVVYQLETIIDFSRLSMTTPGASRQSTPLDDPNAQITDPQPETPTYGERILTPLEVIRVAELEKILTQMRNDFLAKQAELAMVGEFFPMVVAEMERLMALISAEGIKLDAARYLELIKWSITSSSPSETGSPSFDLIERKGNFIFDNLTTNSEVISLLLELPEVMRLTDLVLLKDSTDRSGGLRTIYEKNGTVLETAPVAIIPTTPQLADTAASILDAADKEPPIVPLTADELWEQQRVLINQYYADLSRVEAAAAQAGLRIHTVEVAENLPEAAVAQIDATLKSLFKPTVVEYQEPEPNEDEEEEQEDNEDETSSTMFDRKAGDVNSEKSRPVGDTAEYCPVALKELATLWPGNAEHGLLTYKDKIYTFSTSEAKEKFTKDPDSYLPVSRPLPV</sequence>